<organism evidence="6 7">
    <name type="scientific">Mannheimia varigena USDA-ARS-USMARC-1296</name>
    <dbReference type="NCBI Taxonomy" id="1433287"/>
    <lineage>
        <taxon>Bacteria</taxon>
        <taxon>Pseudomonadati</taxon>
        <taxon>Pseudomonadota</taxon>
        <taxon>Gammaproteobacteria</taxon>
        <taxon>Pasteurellales</taxon>
        <taxon>Pasteurellaceae</taxon>
        <taxon>Mannheimia</taxon>
    </lineage>
</organism>
<dbReference type="PATRIC" id="fig|1433287.3.peg.858"/>
<dbReference type="Pfam" id="PF13356">
    <property type="entry name" value="Arm-DNA-bind_3"/>
    <property type="match status" value="1"/>
</dbReference>
<dbReference type="eggNOG" id="COG0582">
    <property type="taxonomic scope" value="Bacteria"/>
</dbReference>
<dbReference type="PANTHER" id="PTHR30629">
    <property type="entry name" value="PROPHAGE INTEGRASE"/>
    <property type="match status" value="1"/>
</dbReference>
<dbReference type="STRING" id="1433287.X808_8610"/>
<accession>W0Q926</accession>
<dbReference type="Gene3D" id="1.10.443.10">
    <property type="entry name" value="Intergrase catalytic core"/>
    <property type="match status" value="1"/>
</dbReference>
<keyword evidence="7" id="KW-1185">Reference proteome</keyword>
<dbReference type="EMBL" id="CP006943">
    <property type="protein sequence ID" value="AHG75384.1"/>
    <property type="molecule type" value="Genomic_DNA"/>
</dbReference>
<evidence type="ECO:0000256" key="1">
    <source>
        <dbReference type="ARBA" id="ARBA00008857"/>
    </source>
</evidence>
<comment type="similarity">
    <text evidence="1">Belongs to the 'phage' integrase family.</text>
</comment>
<protein>
    <submittedName>
        <fullName evidence="6">Prophage CP4-57 integrase</fullName>
    </submittedName>
</protein>
<keyword evidence="4" id="KW-0233">DNA recombination</keyword>
<sequence length="427" mass="49615">MFWWVCFRSCEMPKVIKPLTATEVKNAKPEDSPLQDGYGLSLIVTEHSKRWSFRYSRPITKKRNDISLGAYPEISLLEARALRDEYRAMLANDVDPGEYRKQVKREQEQAIAENQNTFENIAIKWRDNFKAKQVMPETMLEDWRRLEKHIFPLLAKVHIGKINSKLLVDVLLPVYKKGHTSVIEKVLRTVCGVMDYAENTGLIEIHNCHKARKSFNFNPAQNNPTIPPEQLPKFVRDMLKAEIQPRTLLLIFWQLLTAVRPSEAVEAEWKEIDFEQKLWCIPKEKMKGRKNEKKPHTVPLSSQAISILKLLEQYKGSSRFIFQSISKPHQPMSSETVNVALKRNGYKGILTGHGMRSIVRTYLAQQGVDDTVAEKVLAHDVKDKLIKVYNKHDYLAERIPVMQMWGDYVEQCGWRISEHSFVLVDMR</sequence>
<dbReference type="GO" id="GO:0006310">
    <property type="term" value="P:DNA recombination"/>
    <property type="evidence" value="ECO:0007669"/>
    <property type="project" value="UniProtKB-KW"/>
</dbReference>
<dbReference type="Proteomes" id="UP000066995">
    <property type="component" value="Chromosome"/>
</dbReference>
<evidence type="ECO:0000256" key="3">
    <source>
        <dbReference type="ARBA" id="ARBA00023125"/>
    </source>
</evidence>
<dbReference type="GO" id="GO:0015074">
    <property type="term" value="P:DNA integration"/>
    <property type="evidence" value="ECO:0007669"/>
    <property type="project" value="UniProtKB-KW"/>
</dbReference>
<dbReference type="AlphaFoldDB" id="W0Q926"/>
<name>W0Q926_9PAST</name>
<keyword evidence="3" id="KW-0238">DNA-binding</keyword>
<dbReference type="CDD" id="cd00801">
    <property type="entry name" value="INT_P4_C"/>
    <property type="match status" value="1"/>
</dbReference>
<reference evidence="6 7" key="1">
    <citation type="submission" date="2013-12" db="EMBL/GenBank/DDBJ databases">
        <title>Annotation of the Mannheimia varigena USDA-ARS-USMARC-1296 complete genome.</title>
        <authorList>
            <person name="Harhay G.P."/>
            <person name="Clawson M.L."/>
            <person name="Murray R.W."/>
            <person name="Lubbers B.V."/>
            <person name="Heaton M.P."/>
            <person name="Chitko-Mckown C.G."/>
            <person name="Harhay D.M."/>
            <person name="Smith T.P.L."/>
        </authorList>
    </citation>
    <scope>NUCLEOTIDE SEQUENCE [LARGE SCALE GENOMIC DNA]</scope>
    <source>
        <strain evidence="6 7">USDA-ARS-USMARC-1296</strain>
    </source>
</reference>
<keyword evidence="2" id="KW-0229">DNA integration</keyword>
<gene>
    <name evidence="6" type="ORF">X808_8610</name>
</gene>
<dbReference type="InterPro" id="IPR050808">
    <property type="entry name" value="Phage_Integrase"/>
</dbReference>
<dbReference type="GO" id="GO:0003677">
    <property type="term" value="F:DNA binding"/>
    <property type="evidence" value="ECO:0007669"/>
    <property type="project" value="UniProtKB-KW"/>
</dbReference>
<dbReference type="InterPro" id="IPR011010">
    <property type="entry name" value="DNA_brk_join_enz"/>
</dbReference>
<feature type="domain" description="Tyr recombinase" evidence="5">
    <location>
        <begin position="221"/>
        <end position="402"/>
    </location>
</feature>
<dbReference type="SUPFAM" id="SSF56349">
    <property type="entry name" value="DNA breaking-rejoining enzymes"/>
    <property type="match status" value="1"/>
</dbReference>
<dbReference type="HOGENOM" id="CLU_027562_0_0_6"/>
<dbReference type="KEGG" id="mvi:X808_8610"/>
<dbReference type="InterPro" id="IPR025166">
    <property type="entry name" value="Integrase_DNA_bind_dom"/>
</dbReference>
<dbReference type="InterPro" id="IPR002104">
    <property type="entry name" value="Integrase_catalytic"/>
</dbReference>
<dbReference type="PROSITE" id="PS51898">
    <property type="entry name" value="TYR_RECOMBINASE"/>
    <property type="match status" value="1"/>
</dbReference>
<dbReference type="InterPro" id="IPR013762">
    <property type="entry name" value="Integrase-like_cat_sf"/>
</dbReference>
<dbReference type="PANTHER" id="PTHR30629:SF6">
    <property type="entry name" value="PROPHAGE INTEGRASE INTA-RELATED"/>
    <property type="match status" value="1"/>
</dbReference>
<proteinExistence type="inferred from homology"/>
<dbReference type="InterPro" id="IPR038488">
    <property type="entry name" value="Integrase_DNA-bd_sf"/>
</dbReference>
<dbReference type="Gene3D" id="1.10.150.130">
    <property type="match status" value="1"/>
</dbReference>
<dbReference type="Pfam" id="PF22022">
    <property type="entry name" value="Phage_int_M"/>
    <property type="match status" value="1"/>
</dbReference>
<dbReference type="Gene3D" id="3.30.160.390">
    <property type="entry name" value="Integrase, DNA-binding domain"/>
    <property type="match status" value="1"/>
</dbReference>
<evidence type="ECO:0000256" key="2">
    <source>
        <dbReference type="ARBA" id="ARBA00022908"/>
    </source>
</evidence>
<evidence type="ECO:0000259" key="5">
    <source>
        <dbReference type="PROSITE" id="PS51898"/>
    </source>
</evidence>
<evidence type="ECO:0000256" key="4">
    <source>
        <dbReference type="ARBA" id="ARBA00023172"/>
    </source>
</evidence>
<evidence type="ECO:0000313" key="6">
    <source>
        <dbReference type="EMBL" id="AHG75384.1"/>
    </source>
</evidence>
<dbReference type="InterPro" id="IPR053876">
    <property type="entry name" value="Phage_int_M"/>
</dbReference>
<dbReference type="InterPro" id="IPR010998">
    <property type="entry name" value="Integrase_recombinase_N"/>
</dbReference>
<dbReference type="Pfam" id="PF00589">
    <property type="entry name" value="Phage_integrase"/>
    <property type="match status" value="1"/>
</dbReference>
<evidence type="ECO:0000313" key="7">
    <source>
        <dbReference type="Proteomes" id="UP000066995"/>
    </source>
</evidence>